<dbReference type="eggNOG" id="COG4932">
    <property type="taxonomic scope" value="Bacteria"/>
</dbReference>
<dbReference type="RefSeq" id="WP_012796840.1">
    <property type="nucleotide sequence ID" value="NC_013162.1"/>
</dbReference>
<dbReference type="GeneID" id="29674931"/>
<evidence type="ECO:0000256" key="1">
    <source>
        <dbReference type="ARBA" id="ARBA00022737"/>
    </source>
</evidence>
<dbReference type="STRING" id="521097.Coch_0033"/>
<reference evidence="4 5" key="1">
    <citation type="journal article" date="2009" name="Stand. Genomic Sci.">
        <title>Complete genome sequence of Capnocytophaga ochracea type strain (VPI 2845).</title>
        <authorList>
            <person name="Mavrommatis K."/>
            <person name="Gronow S."/>
            <person name="Saunders E."/>
            <person name="Land M."/>
            <person name="Lapidus A."/>
            <person name="Copeland A."/>
            <person name="Glavina Del Rio T."/>
            <person name="Nolan M."/>
            <person name="Lucas S."/>
            <person name="Chen F."/>
            <person name="Tice H."/>
            <person name="Cheng J.F."/>
            <person name="Bruce D."/>
            <person name="Goodwin L."/>
            <person name="Pitluck S."/>
            <person name="Pati A."/>
            <person name="Ivanova N."/>
            <person name="Chen A."/>
            <person name="Palaniappan K."/>
            <person name="Chain P."/>
            <person name="Hauser L."/>
            <person name="Chang Y.J."/>
            <person name="Jeffries C.D."/>
            <person name="Brettin T."/>
            <person name="Detter J.C."/>
            <person name="Han C."/>
            <person name="Bristow J."/>
            <person name="Goker M."/>
            <person name="Rohde M."/>
            <person name="Eisen J.A."/>
            <person name="Markowitz V."/>
            <person name="Kyrpides N.C."/>
            <person name="Klenk H.P."/>
            <person name="Hugenholtz P."/>
        </authorList>
    </citation>
    <scope>NUCLEOTIDE SEQUENCE [LARGE SCALE GENOMIC DNA]</scope>
    <source>
        <strain evidence="5">ATCC 27872 / DSM 7271 / JCM 12966 / VPI 2845</strain>
    </source>
</reference>
<feature type="chain" id="PRO_5002978138" evidence="2">
    <location>
        <begin position="22"/>
        <end position="3958"/>
    </location>
</feature>
<protein>
    <submittedName>
        <fullName evidence="4">Hyalin</fullName>
    </submittedName>
</protein>
<dbReference type="eggNOG" id="COG2911">
    <property type="taxonomic scope" value="Bacteria"/>
</dbReference>
<dbReference type="eggNOG" id="COG3291">
    <property type="taxonomic scope" value="Bacteria"/>
</dbReference>
<dbReference type="InterPro" id="IPR025667">
    <property type="entry name" value="SprB_repeat"/>
</dbReference>
<evidence type="ECO:0000313" key="4">
    <source>
        <dbReference type="EMBL" id="ACU91599.1"/>
    </source>
</evidence>
<sequence>MIMKKFLSAILFLMFAGVASAQCIDIKVTPTAGTCYSDAQLKVEAKPVSPLPSGCPAPGSEGYFVRLEGYGTDSGLERMAGGTSGQYTFTSLNPGNYTVTVYDAKNGNSEAKSVKVISSYKIMNIQNLQALAPTCGKDNGGVRFRIPSGGIGPFEVTLLDMNDQVLVPAQSFTRPIGNNYIEVRGNAGHRIPQNSTIKVQIRDITNVHNDCGETRRFPNIQIPADTKNFDCIEIKTNKRYLTRLGINCDRFKIKIELVDKEKGAVLPAYASREVLRDHFNQQGNAEIRILSRRYKKIQLKYDGNTSVEVDTHELRKGDEIQITIKGPKNTIVERVKLDDNQVATPSCPSSEVLNTSNRSYERHKVGTCGAIEKLLQFFYEIKYYDNRKLPNLNGGTYDYRVEWPSEQKIQNFKLERSTSGTSAGPWVNVPLEEGTVGASSGKAQWTTTPYYNGLVTLSGGTGEGLYRLTYTDPSTCKGTCTSEVKVIYNKETSPNPIDKIWENLRPAGYGSYEGTGAFLFQNLGSGFYYPLKFKIAPVDGTKSVTYQGKISWSATVTRTITYPIEYTMPSSRSLGYTNLPSGNYRITVTDVCNNTTTKDIFLPATRYTPKLEYERDCEIGQINYDLGRSVYNNSLSERVYLEKEVQDANGRRSWEPVKVDGTNTYKTGHRGTFSNLLPGKYRVYPDIYQGYKFRSFGFIPGSSGNYTSFDLRDPTTPYIGDSKDYGEITIGDVVKLNPVLNPAVCNSGSNTGMISVDLTGQQVAFPVTYELYSKPSATSTQTTFVKKATYQQSQNQYYHIFSNLPMGHYMVRTIHRCQTVNKDIEINSTGDFDPYLLVDKSGLCETNTVKVFLGVSGHLFDIRWFKLDANGQKTTSSPLQSGPSFSEDITTTTHYLAEYNLKPGIGCGNAKVYTKSTTVQVASGSDAIKFRTPCPNDITVFADQGACGKSVNWQEPSAYNTCSGTITTTKSHTPPYYFNIGVHTVTYAFSDVKGNTISCSFTVTVKSNATKLKSSHRYTDTSGNTITQLTPNQEFFYVLTYQNDGLENINKATINVKLPANTTVVTNGNPDLNGAGDGTVNNPLPQSSYNNATKSYQFVIGGIAGGVQLQSTLKAGDPARVIRIPLKLVGDCNDFLKPCENFLKTSMNIDYEGGAAGCTGNQQTEAGTKTITINTTDCNRQEVFCGTGAMTFEAVGGFTSYQWYKDGNLLPGETKQSIVANSPGVYKVEKTNFCEGVSVVTVETINYQGISPTTDPIRAQAQNIGVTCPGDGSWTSHFYFCQGGSKNIRVSYKNTAFEWQQWSGGCTEASPDCRNTDDNCWNPVHSNATFTANSAGKYRLHLKDCNENFYFEVFTAGLSGNLTDKIDETNYSQGSVRLTLSTSGVNYKVEIYKGAVLLRTDNINTNDYRIPNLRQDTYDIKVTSVQIPGCEYNGNVTIDKLTEMTMTAAFKGWKDCNTAKLQLKAEGGKPTYRFYIWSINGVQQFADEQTAIASATPIALQLGHQTSVDVDVPNITQVGEYVFIVGDMDNGKFALSNKVTITPPDPHSYTLSVTQEIECESNPNSGHINMIFPAGSQHQNRTINLYKLDNNGNRITPAFKTSSGGLFTGLPAGSYEIEMKSNVGGNICTYSQKPIVIAPTKDPLRAFAGVVADKDCDASNQYKIAVNNVAGGTPPYRYSFDGETTYGTNNVGFMGGSGNVYVKDSKDCRIVIPVNIVAQTVPTLTVANPITYRCDNGYGMVTVTIASTTSQTYEYSIDGSGKTAIAGNTFSRWLAPGTHSITVYYKTLNTATTPNVLYVEDFGKGANECLSGATTGLVCKTDGDLADGNYVVTKQVGTNASWVPSPTDPSGGRYLAIAGNGSSELVYEKRITGATALTPITVSFDALNLISSTSGVAPRFSVELHKSDGALLRGKNVGTVNATSWKNVSVTFTEAELTGLTDGTLIVKIVNTAAASYGNLGNDYAVDNIKVAQATQYCASQVSQLVNIEKFKQMRIEKYGAEKNVSCKGASDGQVRIRVINPASNTVKYSIDPHQAVWTTTTLDAQGVFTITGLSATQNGVVAVQDANNPNCITTLQTGYKIGEPTSIVPTAVVMEKITCYNGGKAKVKVSATGGTPGYQYQVGLVTGTLSAPQPAAKTPNPYEFNNLVAGTYSLVVTDANGCKTETTFEIEDKATISATAEPQSYCYRTGDEKKVVITMLSGNGNYKVQRVGGAIYSFNTNSYVYPDALPAGNHTFVITDGFGCSTTVTTQVYDPLTLQVSPTTQQYADCKGGSVTYTLTAQGGIPTAMKEFKYSVDNGVTYTTIATAPSQATVAVSVATTTVIRFQVTYKPDGSECTAERYITLLSDSPRFLKPFTTTKATCGKANGSVTITPSDYYVGTASYTLVIKDTGGAVQSATALAQGNYVAELTDNRGCVASQTFTIGAVPQLTATAAVTKQMGCTSAAADLAAITVTLVNGGGTPPFAVHLRNNLNGYESTHTLTASNNMPTEFTGLDYGNYDITITDANSCETKLSTVINPNSNVMSITAETPTSCTTTSSMVIKASNGTTFSATTNAYFAVYRPGIVNPPNASTATQVTTSNLNGGTDTWYKGTASGAGVAVKIPNLTPGVQYTFVVYNITTGCRYTQQATMPVPTASTLGATLQVANVKCAGGNDGTVSYTLTGFQGSTTAITWKIFREDNHQQVGAGGSVTAPFHTTQNTNSNLPAGKYYIEFTENTGCVKAFPFEVKRSAVALQVSTIATQKASCSTLGQAWLNIKGGTASYTYGYVTAGGAYNPAVMTGTTQASTYINLPAGNWDVYVSDAYGCIQHATVTIGMFDVPRISDVTALNCQAYNNITGKIPVRVTLNQIGQGNHYYTLDGSADQPVVWTIANQAFEVEVSPLVNHTIVVKDVNGCATSTTFSTTAIITATATVSKVKTCATPTAEITVVATGGTGVYSYTLERLDNGSLAGEIIRENVALPAGGVVTITNPTEAATYRISIFDAETRDCPIVKEVQVVDPTPIDPSTIVAQAYNEKCNLGLTATPTGSIDVAIPTDPDTYTFRITSAIDLTDGSNVTVTTTPSTAGTHNATFTQLRGTTQGVRYQITVTNSTGCTAMVETILTSPEPLSFDADVLSATQYVCEGGAGMTTPKVSVDVTKIQGGIPPYTTEFFDGAGNSLGTGTEYTLTNLNGGSFYVSIKDASGTCSTNTASVTVAPAFALTSMSITTTTSVTCVVDEVINISLTVTPTYIAGTPLRYTIRGTDNGFVAITSTTATTLSVPLTGSSGFGNSNYTIEVINERTGCSITGVHSIRQPNTFAIESTNPVRAVCHNDNGSITLGLVDTDLSNGDQSANGYTYTITSVGATVATSTSATIPAGTRSFTVNLKGGSYDIEVTVNGVGCKVPKIRFTIPSNPAEIEVRDARQKVSVDCANKNGVAALTVVGGQETFTVTLTPVGGGTPHVQTNVRAGAPGIEFGGLDAGSYIISVTDALGCATATGTLSVTIDPYSGINTSTISVTTTPITCIDADDGTLKVTGVTGGARPYHYILVRTSATGSDLPEIATNEGEATFTGIKPGTYRVDIVDAKNCSVTVAGSYSFTNPQPITADIDVTNSTFFTCYGENGGSVTVHNIAGGTGSYTVNIVRADNNQKIDGRSGVTTGSSETFSGLAPSPKNTYYQVVIQDTNKCTMTKTLSFTVEEFPDIAISYVEQEGTCEMNTNNYVDHLIVRFRNTEVDYSKITYSLNGTASRTAFTRTVGNIAYIDNFDRTTRTQTIHIHYTAVAPITGYCTTSKTFTVDQITPLVLSQVTNTTLNTIEVIATGGVTSTVKGYTYYFNGVDSGDNRVYKIKHNDPERIDNGRRIKIIEVKVEDAQGCVRTMTIEKEYLDIEVPNFFTPDGDGINDVWKPKNLDNNVNARFYIFDRYGRRVALLRSGEGWDGTYDGRSLPAGDYWYIIEVNDELYDKREFYGNFTLYR</sequence>
<dbReference type="KEGG" id="coc:Coch_0033"/>
<accession>C7M4G9</accession>
<feature type="signal peptide" evidence="2">
    <location>
        <begin position="1"/>
        <end position="21"/>
    </location>
</feature>
<name>C7M4G9_CAPOD</name>
<evidence type="ECO:0000259" key="3">
    <source>
        <dbReference type="PROSITE" id="PS50825"/>
    </source>
</evidence>
<dbReference type="PROSITE" id="PS50825">
    <property type="entry name" value="HYR"/>
    <property type="match status" value="1"/>
</dbReference>
<evidence type="ECO:0000313" key="5">
    <source>
        <dbReference type="Proteomes" id="UP000006650"/>
    </source>
</evidence>
<evidence type="ECO:0000256" key="2">
    <source>
        <dbReference type="SAM" id="SignalP"/>
    </source>
</evidence>
<keyword evidence="1" id="KW-0677">Repeat</keyword>
<dbReference type="Pfam" id="PF13573">
    <property type="entry name" value="SprB"/>
    <property type="match status" value="1"/>
</dbReference>
<dbReference type="InterPro" id="IPR026341">
    <property type="entry name" value="T9SS_type_B"/>
</dbReference>
<dbReference type="eggNOG" id="COG3209">
    <property type="taxonomic scope" value="Bacteria"/>
</dbReference>
<keyword evidence="5" id="KW-1185">Reference proteome</keyword>
<organism evidence="4 5">
    <name type="scientific">Capnocytophaga ochracea (strain ATCC 27872 / DSM 7271 / CCUG 9716 / JCM 12966 / NCTC 12371 / SS31 / VPI 2845)</name>
    <name type="common">Bacteroides ochraceus</name>
    <dbReference type="NCBI Taxonomy" id="521097"/>
    <lineage>
        <taxon>Bacteria</taxon>
        <taxon>Pseudomonadati</taxon>
        <taxon>Bacteroidota</taxon>
        <taxon>Flavobacteriia</taxon>
        <taxon>Flavobacteriales</taxon>
        <taxon>Flavobacteriaceae</taxon>
        <taxon>Capnocytophaga</taxon>
    </lineage>
</organism>
<dbReference type="HOGENOM" id="CLU_000142_0_0_10"/>
<gene>
    <name evidence="4" type="ordered locus">Coch_0033</name>
</gene>
<dbReference type="Pfam" id="PF02494">
    <property type="entry name" value="HYR"/>
    <property type="match status" value="1"/>
</dbReference>
<dbReference type="Proteomes" id="UP000006650">
    <property type="component" value="Chromosome"/>
</dbReference>
<dbReference type="EMBL" id="CP001632">
    <property type="protein sequence ID" value="ACU91599.1"/>
    <property type="molecule type" value="Genomic_DNA"/>
</dbReference>
<feature type="domain" description="HYR" evidence="3">
    <location>
        <begin position="925"/>
        <end position="1007"/>
    </location>
</feature>
<dbReference type="NCBIfam" id="TIGR04131">
    <property type="entry name" value="Bac_Flav_CTERM"/>
    <property type="match status" value="1"/>
</dbReference>
<dbReference type="Pfam" id="PF13585">
    <property type="entry name" value="CHU_C"/>
    <property type="match status" value="1"/>
</dbReference>
<dbReference type="InterPro" id="IPR003410">
    <property type="entry name" value="HYR_dom"/>
</dbReference>
<keyword evidence="2" id="KW-0732">Signal</keyword>
<proteinExistence type="predicted"/>